<dbReference type="EMBL" id="QCZG01000026">
    <property type="protein sequence ID" value="PWA09774.1"/>
    <property type="molecule type" value="Genomic_DNA"/>
</dbReference>
<dbReference type="InterPro" id="IPR009695">
    <property type="entry name" value="Diacylglyc_glucosyltr_N"/>
</dbReference>
<dbReference type="GO" id="GO:0016758">
    <property type="term" value="F:hexosyltransferase activity"/>
    <property type="evidence" value="ECO:0007669"/>
    <property type="project" value="InterPro"/>
</dbReference>
<evidence type="ECO:0000259" key="5">
    <source>
        <dbReference type="Pfam" id="PF06925"/>
    </source>
</evidence>
<keyword evidence="3" id="KW-0808">Transferase</keyword>
<gene>
    <name evidence="6" type="ORF">DCC39_12490</name>
</gene>
<reference evidence="6 7" key="1">
    <citation type="submission" date="2018-04" db="EMBL/GenBank/DDBJ databases">
        <title>Camelliibacillus theae gen. nov., sp. nov., isolated from Pu'er tea.</title>
        <authorList>
            <person name="Niu L."/>
        </authorList>
    </citation>
    <scope>NUCLEOTIDE SEQUENCE [LARGE SCALE GENOMIC DNA]</scope>
    <source>
        <strain evidence="6 7">T8</strain>
    </source>
</reference>
<feature type="domain" description="Diacylglycerol glucosyltransferase N-terminal" evidence="5">
    <location>
        <begin position="16"/>
        <end position="182"/>
    </location>
</feature>
<dbReference type="Pfam" id="PF06925">
    <property type="entry name" value="MGDG_synth"/>
    <property type="match status" value="1"/>
</dbReference>
<protein>
    <submittedName>
        <fullName evidence="6">Galactosyldiacylglycerol synthase</fullName>
    </submittedName>
</protein>
<keyword evidence="2" id="KW-0328">Glycosyltransferase</keyword>
<comment type="caution">
    <text evidence="6">The sequence shown here is derived from an EMBL/GenBank/DDBJ whole genome shotgun (WGS) entry which is preliminary data.</text>
</comment>
<organism evidence="6 7">
    <name type="scientific">Pueribacillus theae</name>
    <dbReference type="NCBI Taxonomy" id="2171751"/>
    <lineage>
        <taxon>Bacteria</taxon>
        <taxon>Bacillati</taxon>
        <taxon>Bacillota</taxon>
        <taxon>Bacilli</taxon>
        <taxon>Bacillales</taxon>
        <taxon>Bacillaceae</taxon>
        <taxon>Pueribacillus</taxon>
    </lineage>
</organism>
<evidence type="ECO:0000313" key="6">
    <source>
        <dbReference type="EMBL" id="PWA09774.1"/>
    </source>
</evidence>
<comment type="similarity">
    <text evidence="1">Belongs to the glycosyltransferase 28 family.</text>
</comment>
<dbReference type="GO" id="GO:0009247">
    <property type="term" value="P:glycolipid biosynthetic process"/>
    <property type="evidence" value="ECO:0007669"/>
    <property type="project" value="InterPro"/>
</dbReference>
<dbReference type="GO" id="GO:0016020">
    <property type="term" value="C:membrane"/>
    <property type="evidence" value="ECO:0007669"/>
    <property type="project" value="GOC"/>
</dbReference>
<feature type="domain" description="Glycosyl transferase family 1" evidence="4">
    <location>
        <begin position="215"/>
        <end position="342"/>
    </location>
</feature>
<name>A0A2U1JXU5_9BACI</name>
<dbReference type="OrthoDB" id="9815663at2"/>
<dbReference type="RefSeq" id="WP_116555237.1">
    <property type="nucleotide sequence ID" value="NZ_QCZG01000026.1"/>
</dbReference>
<dbReference type="Gene3D" id="3.40.50.2000">
    <property type="entry name" value="Glycogen Phosphorylase B"/>
    <property type="match status" value="1"/>
</dbReference>
<dbReference type="InterPro" id="IPR001296">
    <property type="entry name" value="Glyco_trans_1"/>
</dbReference>
<evidence type="ECO:0000256" key="2">
    <source>
        <dbReference type="ARBA" id="ARBA00022676"/>
    </source>
</evidence>
<proteinExistence type="inferred from homology"/>
<evidence type="ECO:0000256" key="3">
    <source>
        <dbReference type="ARBA" id="ARBA00022679"/>
    </source>
</evidence>
<dbReference type="Pfam" id="PF00534">
    <property type="entry name" value="Glycos_transf_1"/>
    <property type="match status" value="1"/>
</dbReference>
<dbReference type="SUPFAM" id="SSF53756">
    <property type="entry name" value="UDP-Glycosyltransferase/glycogen phosphorylase"/>
    <property type="match status" value="1"/>
</dbReference>
<dbReference type="AlphaFoldDB" id="A0A2U1JXU5"/>
<dbReference type="InterPro" id="IPR050519">
    <property type="entry name" value="Glycosyltransf_28_UgtP"/>
</dbReference>
<keyword evidence="7" id="KW-1185">Reference proteome</keyword>
<sequence>MKKILFFPLLRMPSGHHQVADTVAGYLKKRDSNLLCKKIDLLSAWNPLVESVVTKTYLEWIRHFPKTYAWAYKQMAHTSKSGRSYKYYEFVFLKKMKKIISEENPDLIFCTHGFPSYFLSRLKMQNECQVPVINVYTDFFINDVWGREGIDYHFVPTQAVKKDLMIKNKILENQIFVTGIPIGEQFERKLKLIKMNVKWNVLVSGGSIGLGGIIDLLPRHNNNKGVKYFVLCGKNKSLYQKIAKLHCEHIHPLPYISSRERMNELYSKADAVITKPGGVTVSEALHKGLPVFIHSALPGQEEINLKLLKERKLVYELNDRQLLEDQMIGFFKDKSLTDQFNESLKTYLNELQAGDPDNIYKFIKGNVL</sequence>
<accession>A0A2U1JXU5</accession>
<dbReference type="PANTHER" id="PTHR43025:SF3">
    <property type="entry name" value="MONOGALACTOSYLDIACYLGLYCEROL SYNTHASE 1, CHLOROPLASTIC"/>
    <property type="match status" value="1"/>
</dbReference>
<evidence type="ECO:0000259" key="4">
    <source>
        <dbReference type="Pfam" id="PF00534"/>
    </source>
</evidence>
<dbReference type="PANTHER" id="PTHR43025">
    <property type="entry name" value="MONOGALACTOSYLDIACYLGLYCEROL SYNTHASE"/>
    <property type="match status" value="1"/>
</dbReference>
<evidence type="ECO:0000256" key="1">
    <source>
        <dbReference type="ARBA" id="ARBA00006962"/>
    </source>
</evidence>
<dbReference type="Proteomes" id="UP000245998">
    <property type="component" value="Unassembled WGS sequence"/>
</dbReference>
<evidence type="ECO:0000313" key="7">
    <source>
        <dbReference type="Proteomes" id="UP000245998"/>
    </source>
</evidence>